<sequence length="36" mass="4223">MQNYQALIVDGKQRTTLFNVFLPGLNEKLLNFYVSF</sequence>
<dbReference type="AlphaFoldDB" id="A4BV79"/>
<proteinExistence type="predicted"/>
<gene>
    <name evidence="1" type="ORF">NB231_06725</name>
</gene>
<evidence type="ECO:0000313" key="1">
    <source>
        <dbReference type="EMBL" id="EAR20346.1"/>
    </source>
</evidence>
<organism evidence="1 2">
    <name type="scientific">Nitrococcus mobilis Nb-231</name>
    <dbReference type="NCBI Taxonomy" id="314278"/>
    <lineage>
        <taxon>Bacteria</taxon>
        <taxon>Pseudomonadati</taxon>
        <taxon>Pseudomonadota</taxon>
        <taxon>Gammaproteobacteria</taxon>
        <taxon>Chromatiales</taxon>
        <taxon>Ectothiorhodospiraceae</taxon>
        <taxon>Nitrococcus</taxon>
    </lineage>
</organism>
<protein>
    <submittedName>
        <fullName evidence="1">Uncharacterized protein</fullName>
    </submittedName>
</protein>
<dbReference type="EMBL" id="AAOF01000024">
    <property type="protein sequence ID" value="EAR20346.1"/>
    <property type="molecule type" value="Genomic_DNA"/>
</dbReference>
<name>A4BV79_9GAMM</name>
<dbReference type="Proteomes" id="UP000003374">
    <property type="component" value="Unassembled WGS sequence"/>
</dbReference>
<accession>A4BV79</accession>
<dbReference type="HOGENOM" id="CLU_3357304_0_0_6"/>
<comment type="caution">
    <text evidence="1">The sequence shown here is derived from an EMBL/GenBank/DDBJ whole genome shotgun (WGS) entry which is preliminary data.</text>
</comment>
<keyword evidence="2" id="KW-1185">Reference proteome</keyword>
<dbReference type="STRING" id="314278.NB231_06725"/>
<evidence type="ECO:0000313" key="2">
    <source>
        <dbReference type="Proteomes" id="UP000003374"/>
    </source>
</evidence>
<reference evidence="1 2" key="1">
    <citation type="submission" date="2006-02" db="EMBL/GenBank/DDBJ databases">
        <authorList>
            <person name="Waterbury J."/>
            <person name="Ferriera S."/>
            <person name="Johnson J."/>
            <person name="Kravitz S."/>
            <person name="Halpern A."/>
            <person name="Remington K."/>
            <person name="Beeson K."/>
            <person name="Tran B."/>
            <person name="Rogers Y.-H."/>
            <person name="Friedman R."/>
            <person name="Venter J.C."/>
        </authorList>
    </citation>
    <scope>NUCLEOTIDE SEQUENCE [LARGE SCALE GENOMIC DNA]</scope>
    <source>
        <strain evidence="1 2">Nb-231</strain>
    </source>
</reference>